<gene>
    <name evidence="3" type="ORF">BQ4739_LOCUS11738</name>
</gene>
<feature type="region of interest" description="Disordered" evidence="2">
    <location>
        <begin position="373"/>
        <end position="395"/>
    </location>
</feature>
<feature type="region of interest" description="Disordered" evidence="2">
    <location>
        <begin position="418"/>
        <end position="477"/>
    </location>
</feature>
<reference evidence="3 4" key="1">
    <citation type="submission" date="2016-10" db="EMBL/GenBank/DDBJ databases">
        <authorList>
            <person name="Cai Z."/>
        </authorList>
    </citation>
    <scope>NUCLEOTIDE SEQUENCE [LARGE SCALE GENOMIC DNA]</scope>
</reference>
<dbReference type="EMBL" id="FNXT01001062">
    <property type="protein sequence ID" value="SZX71606.1"/>
    <property type="molecule type" value="Genomic_DNA"/>
</dbReference>
<keyword evidence="4" id="KW-1185">Reference proteome</keyword>
<sequence length="577" mass="61410">MSSSRAKIGPCRPLIKRKCAYKEALDKELHKLDQARAQLQEALDERQIIQERANVLCDLISSQACVQEQLQKHWSWLYGMDPGQLQQELQEPPSAADEAQLPHQNQYSLHGCLRLVDAATPQLLQQVLSMTTEDWVRLCRFHFRELAVLLEFVHRPPQLYRDDPVAFEAAAAVAACLAAQTDAAAFGQPAPGISAAAAAAAGVNPTVLTGELLRQTASCKPGSQQQLPCSSVTGSAGAASCATGAAAAAALSSEGDVNLPWEQDPMRLLVEALCRQGTQTQAALLHHSIALLAAGCMNWETMQFERPSAHFWRCVVDRLHLSPAQVLHFKVALREFRRLNRASTAAGLDLVQRTKEFSLSAVAETYAKQGEQTTAAAAPASTEPPPPAAAAAAGFSGAAASTHSSQATAATTAAVPAAAAGSSGKAPNSTTGTGRTSGGPSSSGPGISVDGSSGQQQGAAHIAAAAEDEQHNSDSMQQLDARLQRHWSSSFTNLYLVNTFCCNVLTPYQHAVMWIASYPYMPEPAAMAEALEALPAGDVTPLPAHVQARIDANIEQHTALRSAVIARQRKELCWWEA</sequence>
<protein>
    <submittedName>
        <fullName evidence="3">Uncharacterized protein</fullName>
    </submittedName>
</protein>
<accession>A0A383W4L1</accession>
<dbReference type="Proteomes" id="UP000256970">
    <property type="component" value="Unassembled WGS sequence"/>
</dbReference>
<feature type="compositionally biased region" description="Low complexity" evidence="2">
    <location>
        <begin position="418"/>
        <end position="465"/>
    </location>
</feature>
<evidence type="ECO:0000313" key="4">
    <source>
        <dbReference type="Proteomes" id="UP000256970"/>
    </source>
</evidence>
<name>A0A383W4L1_TETOB</name>
<evidence type="ECO:0000256" key="1">
    <source>
        <dbReference type="SAM" id="Coils"/>
    </source>
</evidence>
<keyword evidence="1" id="KW-0175">Coiled coil</keyword>
<dbReference type="AlphaFoldDB" id="A0A383W4L1"/>
<evidence type="ECO:0000256" key="2">
    <source>
        <dbReference type="SAM" id="MobiDB-lite"/>
    </source>
</evidence>
<organism evidence="3 4">
    <name type="scientific">Tetradesmus obliquus</name>
    <name type="common">Green alga</name>
    <name type="synonym">Acutodesmus obliquus</name>
    <dbReference type="NCBI Taxonomy" id="3088"/>
    <lineage>
        <taxon>Eukaryota</taxon>
        <taxon>Viridiplantae</taxon>
        <taxon>Chlorophyta</taxon>
        <taxon>core chlorophytes</taxon>
        <taxon>Chlorophyceae</taxon>
        <taxon>CS clade</taxon>
        <taxon>Sphaeropleales</taxon>
        <taxon>Scenedesmaceae</taxon>
        <taxon>Tetradesmus</taxon>
    </lineage>
</organism>
<evidence type="ECO:0000313" key="3">
    <source>
        <dbReference type="EMBL" id="SZX71606.1"/>
    </source>
</evidence>
<proteinExistence type="predicted"/>
<feature type="coiled-coil region" evidence="1">
    <location>
        <begin position="22"/>
        <end position="52"/>
    </location>
</feature>